<gene>
    <name evidence="1" type="ORF">PYW08_015171</name>
</gene>
<name>A0ACC2QUW6_9NEOP</name>
<sequence length="295" mass="32720">MFKILGLFIFVLTIFQVFAKYKNVESDYIDHEINTDLAGVPSSASRIFSGWEAYPGQHPHHSTLRSVNSAGSIFRCGGAVVAKEWVITSAQCVANRIFIVVRAGVISLLNPEYVFETTKWHTHPLFNTAVISRQANNIGLVALERPVVYTRLLKPIRIQSSADAFKNYDGEQVYTSGHGRTRTNGPLSDVLRWVYLRAISNSACRISYPNAIVIDSTICARSFNVTTQSICHNDEGGPLVHVGPDGVPTLIGVISYVNPTFVQSGGPIVFTRPGPFLTWFKEITRIDFENLEEDV</sequence>
<keyword evidence="2" id="KW-1185">Reference proteome</keyword>
<proteinExistence type="predicted"/>
<evidence type="ECO:0000313" key="2">
    <source>
        <dbReference type="Proteomes" id="UP001231649"/>
    </source>
</evidence>
<accession>A0ACC2QUW6</accession>
<dbReference type="Proteomes" id="UP001231649">
    <property type="component" value="Chromosome 7"/>
</dbReference>
<reference evidence="1" key="1">
    <citation type="submission" date="2023-03" db="EMBL/GenBank/DDBJ databases">
        <title>Chromosome-level genomes of two armyworms, Mythimna separata and Mythimna loreyi, provide insights into the biosynthesis and reception of sex pheromones.</title>
        <authorList>
            <person name="Zhao H."/>
        </authorList>
    </citation>
    <scope>NUCLEOTIDE SEQUENCE</scope>
    <source>
        <strain evidence="1">BeijingLab</strain>
    </source>
</reference>
<dbReference type="EMBL" id="CM056783">
    <property type="protein sequence ID" value="KAJ8726774.1"/>
    <property type="molecule type" value="Genomic_DNA"/>
</dbReference>
<protein>
    <submittedName>
        <fullName evidence="1">Uncharacterized protein</fullName>
    </submittedName>
</protein>
<organism evidence="1 2">
    <name type="scientific">Mythimna loreyi</name>
    <dbReference type="NCBI Taxonomy" id="667449"/>
    <lineage>
        <taxon>Eukaryota</taxon>
        <taxon>Metazoa</taxon>
        <taxon>Ecdysozoa</taxon>
        <taxon>Arthropoda</taxon>
        <taxon>Hexapoda</taxon>
        <taxon>Insecta</taxon>
        <taxon>Pterygota</taxon>
        <taxon>Neoptera</taxon>
        <taxon>Endopterygota</taxon>
        <taxon>Lepidoptera</taxon>
        <taxon>Glossata</taxon>
        <taxon>Ditrysia</taxon>
        <taxon>Noctuoidea</taxon>
        <taxon>Noctuidae</taxon>
        <taxon>Noctuinae</taxon>
        <taxon>Hadenini</taxon>
        <taxon>Mythimna</taxon>
    </lineage>
</organism>
<comment type="caution">
    <text evidence="1">The sequence shown here is derived from an EMBL/GenBank/DDBJ whole genome shotgun (WGS) entry which is preliminary data.</text>
</comment>
<evidence type="ECO:0000313" key="1">
    <source>
        <dbReference type="EMBL" id="KAJ8726774.1"/>
    </source>
</evidence>